<dbReference type="Proteomes" id="UP001139000">
    <property type="component" value="Unassembled WGS sequence"/>
</dbReference>
<proteinExistence type="predicted"/>
<evidence type="ECO:0000313" key="1">
    <source>
        <dbReference type="EMBL" id="MCF0060520.1"/>
    </source>
</evidence>
<sequence length="106" mass="12664">METLERNFTVTEIENNVLAMQQKLMQLTQSKLVIMGNEYHLWEWITLSDYSKKYNIKIPRLLNWIVRGVIPNDSVIVVPELNHLKLIKNQQYEARSYPPREVKNKH</sequence>
<dbReference type="EMBL" id="JAJTTC010000001">
    <property type="protein sequence ID" value="MCF0060520.1"/>
    <property type="molecule type" value="Genomic_DNA"/>
</dbReference>
<evidence type="ECO:0000313" key="2">
    <source>
        <dbReference type="Proteomes" id="UP001139000"/>
    </source>
</evidence>
<protein>
    <submittedName>
        <fullName evidence="1">Uncharacterized protein</fullName>
    </submittedName>
</protein>
<name>A0A9X1TDM3_9BACT</name>
<keyword evidence="2" id="KW-1185">Reference proteome</keyword>
<gene>
    <name evidence="1" type="ORF">LXM26_03380</name>
</gene>
<reference evidence="1" key="1">
    <citation type="submission" date="2021-12" db="EMBL/GenBank/DDBJ databases">
        <title>Novel species in genus Dyadobacter.</title>
        <authorList>
            <person name="Ma C."/>
        </authorList>
    </citation>
    <scope>NUCLEOTIDE SEQUENCE</scope>
    <source>
        <strain evidence="1">LJ419</strain>
    </source>
</reference>
<dbReference type="AlphaFoldDB" id="A0A9X1TDM3"/>
<dbReference type="RefSeq" id="WP_234653325.1">
    <property type="nucleotide sequence ID" value="NZ_CP094997.1"/>
</dbReference>
<organism evidence="1 2">
    <name type="scientific">Dyadobacter chenwenxiniae</name>
    <dbReference type="NCBI Taxonomy" id="2906456"/>
    <lineage>
        <taxon>Bacteria</taxon>
        <taxon>Pseudomonadati</taxon>
        <taxon>Bacteroidota</taxon>
        <taxon>Cytophagia</taxon>
        <taxon>Cytophagales</taxon>
        <taxon>Spirosomataceae</taxon>
        <taxon>Dyadobacter</taxon>
    </lineage>
</organism>
<accession>A0A9X1TDM3</accession>
<comment type="caution">
    <text evidence="1">The sequence shown here is derived from an EMBL/GenBank/DDBJ whole genome shotgun (WGS) entry which is preliminary data.</text>
</comment>